<reference evidence="3" key="1">
    <citation type="journal article" date="2019" name="Int. J. Syst. Evol. Microbiol.">
        <title>The Global Catalogue of Microorganisms (GCM) 10K type strain sequencing project: providing services to taxonomists for standard genome sequencing and annotation.</title>
        <authorList>
            <consortium name="The Broad Institute Genomics Platform"/>
            <consortium name="The Broad Institute Genome Sequencing Center for Infectious Disease"/>
            <person name="Wu L."/>
            <person name="Ma J."/>
        </authorList>
    </citation>
    <scope>NUCLEOTIDE SEQUENCE [LARGE SCALE GENOMIC DNA]</scope>
    <source>
        <strain evidence="3">KCTC 52141</strain>
    </source>
</reference>
<feature type="chain" id="PRO_5045730471" evidence="1">
    <location>
        <begin position="31"/>
        <end position="206"/>
    </location>
</feature>
<evidence type="ECO:0000313" key="2">
    <source>
        <dbReference type="EMBL" id="MFC3153878.1"/>
    </source>
</evidence>
<name>A0ABV7HMR1_9GAMM</name>
<dbReference type="EMBL" id="JBHRTL010000001">
    <property type="protein sequence ID" value="MFC3153878.1"/>
    <property type="molecule type" value="Genomic_DNA"/>
</dbReference>
<organism evidence="2 3">
    <name type="scientific">Gilvimarinus japonicus</name>
    <dbReference type="NCBI Taxonomy" id="1796469"/>
    <lineage>
        <taxon>Bacteria</taxon>
        <taxon>Pseudomonadati</taxon>
        <taxon>Pseudomonadota</taxon>
        <taxon>Gammaproteobacteria</taxon>
        <taxon>Cellvibrionales</taxon>
        <taxon>Cellvibrionaceae</taxon>
        <taxon>Gilvimarinus</taxon>
    </lineage>
</organism>
<keyword evidence="3" id="KW-1185">Reference proteome</keyword>
<keyword evidence="1" id="KW-0732">Signal</keyword>
<dbReference type="RefSeq" id="WP_382413899.1">
    <property type="nucleotide sequence ID" value="NZ_AP031500.1"/>
</dbReference>
<dbReference type="Proteomes" id="UP001595548">
    <property type="component" value="Unassembled WGS sequence"/>
</dbReference>
<accession>A0ABV7HMR1</accession>
<protein>
    <submittedName>
        <fullName evidence="2">Uncharacterized protein</fullName>
    </submittedName>
</protein>
<evidence type="ECO:0000313" key="3">
    <source>
        <dbReference type="Proteomes" id="UP001595548"/>
    </source>
</evidence>
<sequence>MALTKITKLAVKFTCPATLALMMCASYGQAECTYKDAQEKMLRAGNILQAYQKQNVEFFANNQTPPAALNETVVTMGEALAANGVKLSKIADPLSITYETPVPNPICDEYDRIIATYKTDAHKEEPIALSANTPFHCEGISEAELWERYGTILKSQPELFEEGKITRKQEDEINIMLADFGSKMTTDFPAACDIFFNIEDKIKKYR</sequence>
<proteinExistence type="predicted"/>
<comment type="caution">
    <text evidence="2">The sequence shown here is derived from an EMBL/GenBank/DDBJ whole genome shotgun (WGS) entry which is preliminary data.</text>
</comment>
<evidence type="ECO:0000256" key="1">
    <source>
        <dbReference type="SAM" id="SignalP"/>
    </source>
</evidence>
<gene>
    <name evidence="2" type="ORF">ACFOEB_01560</name>
</gene>
<feature type="signal peptide" evidence="1">
    <location>
        <begin position="1"/>
        <end position="30"/>
    </location>
</feature>